<dbReference type="EMBL" id="CM016554">
    <property type="protein sequence ID" value="TKW28013.1"/>
    <property type="molecule type" value="Genomic_DNA"/>
</dbReference>
<accession>A0A4U6VIT2</accession>
<feature type="compositionally biased region" description="Basic residues" evidence="1">
    <location>
        <begin position="81"/>
        <end position="93"/>
    </location>
</feature>
<evidence type="ECO:0000313" key="2">
    <source>
        <dbReference type="EMBL" id="TKW28013.1"/>
    </source>
</evidence>
<evidence type="ECO:0000256" key="1">
    <source>
        <dbReference type="SAM" id="MobiDB-lite"/>
    </source>
</evidence>
<dbReference type="Proteomes" id="UP000298652">
    <property type="component" value="Chromosome 3"/>
</dbReference>
<protein>
    <submittedName>
        <fullName evidence="2">Uncharacterized protein</fullName>
    </submittedName>
</protein>
<dbReference type="OMA" id="WQVRASP"/>
<organism evidence="2 3">
    <name type="scientific">Setaria viridis</name>
    <name type="common">Green bristlegrass</name>
    <name type="synonym">Setaria italica subsp. viridis</name>
    <dbReference type="NCBI Taxonomy" id="4556"/>
    <lineage>
        <taxon>Eukaryota</taxon>
        <taxon>Viridiplantae</taxon>
        <taxon>Streptophyta</taxon>
        <taxon>Embryophyta</taxon>
        <taxon>Tracheophyta</taxon>
        <taxon>Spermatophyta</taxon>
        <taxon>Magnoliopsida</taxon>
        <taxon>Liliopsida</taxon>
        <taxon>Poales</taxon>
        <taxon>Poaceae</taxon>
        <taxon>PACMAD clade</taxon>
        <taxon>Panicoideae</taxon>
        <taxon>Panicodae</taxon>
        <taxon>Paniceae</taxon>
        <taxon>Cenchrinae</taxon>
        <taxon>Setaria</taxon>
    </lineage>
</organism>
<feature type="compositionally biased region" description="Pro residues" evidence="1">
    <location>
        <begin position="95"/>
        <end position="108"/>
    </location>
</feature>
<feature type="region of interest" description="Disordered" evidence="1">
    <location>
        <begin position="1"/>
        <end position="143"/>
    </location>
</feature>
<keyword evidence="3" id="KW-1185">Reference proteome</keyword>
<feature type="compositionally biased region" description="Low complexity" evidence="1">
    <location>
        <begin position="19"/>
        <end position="53"/>
    </location>
</feature>
<proteinExistence type="predicted"/>
<feature type="compositionally biased region" description="Pro residues" evidence="1">
    <location>
        <begin position="1"/>
        <end position="10"/>
    </location>
</feature>
<dbReference type="Gramene" id="TKW28013">
    <property type="protein sequence ID" value="TKW28013"/>
    <property type="gene ID" value="SEVIR_3G296050v2"/>
</dbReference>
<dbReference type="AlphaFoldDB" id="A0A4U6VIT2"/>
<reference evidence="2" key="1">
    <citation type="submission" date="2019-03" db="EMBL/GenBank/DDBJ databases">
        <title>WGS assembly of Setaria viridis.</title>
        <authorList>
            <person name="Huang P."/>
            <person name="Jenkins J."/>
            <person name="Grimwood J."/>
            <person name="Barry K."/>
            <person name="Healey A."/>
            <person name="Mamidi S."/>
            <person name="Sreedasyam A."/>
            <person name="Shu S."/>
            <person name="Feldman M."/>
            <person name="Wu J."/>
            <person name="Yu Y."/>
            <person name="Chen C."/>
            <person name="Johnson J."/>
            <person name="Rokhsar D."/>
            <person name="Baxter I."/>
            <person name="Schmutz J."/>
            <person name="Brutnell T."/>
            <person name="Kellogg E."/>
        </authorList>
    </citation>
    <scope>NUCLEOTIDE SEQUENCE [LARGE SCALE GENOMIC DNA]</scope>
</reference>
<evidence type="ECO:0000313" key="3">
    <source>
        <dbReference type="Proteomes" id="UP000298652"/>
    </source>
</evidence>
<feature type="compositionally biased region" description="Basic residues" evidence="1">
    <location>
        <begin position="131"/>
        <end position="143"/>
    </location>
</feature>
<name>A0A4U6VIT2_SETVI</name>
<gene>
    <name evidence="2" type="ORF">SEVIR_3G296050v2</name>
</gene>
<sequence>MPTPTYPFYPCPKISPRSAARPGPAGVVPASSDGAPPASPYPGSTSGPVTAPVPCRPPPAGRPFEPSPYRRRPVLPGPPPYRHRRPQAARHRTVPPAPLGPDPYPPPGYKRAIPPGSHRHTPPPSSPPPPAHRRPSRRPRTAA</sequence>